<keyword evidence="2 3" id="KW-0040">ANK repeat</keyword>
<organism evidence="4 5">
    <name type="scientific">Tribolium castaneum</name>
    <name type="common">Red flour beetle</name>
    <dbReference type="NCBI Taxonomy" id="7070"/>
    <lineage>
        <taxon>Eukaryota</taxon>
        <taxon>Metazoa</taxon>
        <taxon>Ecdysozoa</taxon>
        <taxon>Arthropoda</taxon>
        <taxon>Hexapoda</taxon>
        <taxon>Insecta</taxon>
        <taxon>Pterygota</taxon>
        <taxon>Neoptera</taxon>
        <taxon>Endopterygota</taxon>
        <taxon>Coleoptera</taxon>
        <taxon>Polyphaga</taxon>
        <taxon>Cucujiformia</taxon>
        <taxon>Tenebrionidae</taxon>
        <taxon>Tenebrionidae incertae sedis</taxon>
        <taxon>Tribolium</taxon>
    </lineage>
</organism>
<dbReference type="InterPro" id="IPR002110">
    <property type="entry name" value="Ankyrin_rpt"/>
</dbReference>
<evidence type="ECO:0000256" key="1">
    <source>
        <dbReference type="ARBA" id="ARBA00022737"/>
    </source>
</evidence>
<dbReference type="eggNOG" id="KOG0504">
    <property type="taxonomic scope" value="Eukaryota"/>
</dbReference>
<keyword evidence="1" id="KW-0677">Repeat</keyword>
<dbReference type="Pfam" id="PF00023">
    <property type="entry name" value="Ank"/>
    <property type="match status" value="1"/>
</dbReference>
<dbReference type="Gene3D" id="1.25.40.20">
    <property type="entry name" value="Ankyrin repeat-containing domain"/>
    <property type="match status" value="1"/>
</dbReference>
<reference evidence="4 5" key="2">
    <citation type="journal article" date="2010" name="Nucleic Acids Res.">
        <title>BeetleBase in 2010: revisions to provide comprehensive genomic information for Tribolium castaneum.</title>
        <authorList>
            <person name="Kim H.S."/>
            <person name="Murphy T."/>
            <person name="Xia J."/>
            <person name="Caragea D."/>
            <person name="Park Y."/>
            <person name="Beeman R.W."/>
            <person name="Lorenzen M.D."/>
            <person name="Butcher S."/>
            <person name="Manak J.R."/>
            <person name="Brown S.J."/>
        </authorList>
    </citation>
    <scope>GENOME REANNOTATION</scope>
    <source>
        <strain evidence="4 5">Georgia GA2</strain>
    </source>
</reference>
<proteinExistence type="predicted"/>
<dbReference type="PhylomeDB" id="D2A3T3"/>
<feature type="repeat" description="ANK" evidence="3">
    <location>
        <begin position="275"/>
        <end position="308"/>
    </location>
</feature>
<dbReference type="PROSITE" id="PS50088">
    <property type="entry name" value="ANK_REPEAT"/>
    <property type="match status" value="4"/>
</dbReference>
<dbReference type="KEGG" id="tca:655576"/>
<evidence type="ECO:0000256" key="3">
    <source>
        <dbReference type="PROSITE-ProRule" id="PRU00023"/>
    </source>
</evidence>
<dbReference type="OrthoDB" id="10254947at2759"/>
<keyword evidence="5" id="KW-1185">Reference proteome</keyword>
<evidence type="ECO:0000313" key="4">
    <source>
        <dbReference type="EMBL" id="EFA04889.1"/>
    </source>
</evidence>
<dbReference type="Pfam" id="PF12796">
    <property type="entry name" value="Ank_2"/>
    <property type="match status" value="1"/>
</dbReference>
<dbReference type="PROSITE" id="PS50297">
    <property type="entry name" value="ANK_REP_REGION"/>
    <property type="match status" value="4"/>
</dbReference>
<reference evidence="4 5" key="1">
    <citation type="journal article" date="2008" name="Nature">
        <title>The genome of the model beetle and pest Tribolium castaneum.</title>
        <authorList>
            <consortium name="Tribolium Genome Sequencing Consortium"/>
            <person name="Richards S."/>
            <person name="Gibbs R.A."/>
            <person name="Weinstock G.M."/>
            <person name="Brown S.J."/>
            <person name="Denell R."/>
            <person name="Beeman R.W."/>
            <person name="Gibbs R."/>
            <person name="Beeman R.W."/>
            <person name="Brown S.J."/>
            <person name="Bucher G."/>
            <person name="Friedrich M."/>
            <person name="Grimmelikhuijzen C.J."/>
            <person name="Klingler M."/>
            <person name="Lorenzen M."/>
            <person name="Richards S."/>
            <person name="Roth S."/>
            <person name="Schroder R."/>
            <person name="Tautz D."/>
            <person name="Zdobnov E.M."/>
            <person name="Muzny D."/>
            <person name="Gibbs R.A."/>
            <person name="Weinstock G.M."/>
            <person name="Attaway T."/>
            <person name="Bell S."/>
            <person name="Buhay C.J."/>
            <person name="Chandrabose M.N."/>
            <person name="Chavez D."/>
            <person name="Clerk-Blankenburg K.P."/>
            <person name="Cree A."/>
            <person name="Dao M."/>
            <person name="Davis C."/>
            <person name="Chacko J."/>
            <person name="Dinh H."/>
            <person name="Dugan-Rocha S."/>
            <person name="Fowler G."/>
            <person name="Garner T.T."/>
            <person name="Garnes J."/>
            <person name="Gnirke A."/>
            <person name="Hawes A."/>
            <person name="Hernandez J."/>
            <person name="Hines S."/>
            <person name="Holder M."/>
            <person name="Hume J."/>
            <person name="Jhangiani S.N."/>
            <person name="Joshi V."/>
            <person name="Khan Z.M."/>
            <person name="Jackson L."/>
            <person name="Kovar C."/>
            <person name="Kowis A."/>
            <person name="Lee S."/>
            <person name="Lewis L.R."/>
            <person name="Margolis J."/>
            <person name="Morgan M."/>
            <person name="Nazareth L.V."/>
            <person name="Nguyen N."/>
            <person name="Okwuonu G."/>
            <person name="Parker D."/>
            <person name="Richards S."/>
            <person name="Ruiz S.J."/>
            <person name="Santibanez J."/>
            <person name="Savard J."/>
            <person name="Scherer S.E."/>
            <person name="Schneider B."/>
            <person name="Sodergren E."/>
            <person name="Tautz D."/>
            <person name="Vattahil S."/>
            <person name="Villasana D."/>
            <person name="White C.S."/>
            <person name="Wright R."/>
            <person name="Park Y."/>
            <person name="Beeman R.W."/>
            <person name="Lord J."/>
            <person name="Oppert B."/>
            <person name="Lorenzen M."/>
            <person name="Brown S."/>
            <person name="Wang L."/>
            <person name="Savard J."/>
            <person name="Tautz D."/>
            <person name="Richards S."/>
            <person name="Weinstock G."/>
            <person name="Gibbs R.A."/>
            <person name="Liu Y."/>
            <person name="Worley K."/>
            <person name="Weinstock G."/>
            <person name="Elsik C.G."/>
            <person name="Reese J.T."/>
            <person name="Elhaik E."/>
            <person name="Landan G."/>
            <person name="Graur D."/>
            <person name="Arensburger P."/>
            <person name="Atkinson P."/>
            <person name="Beeman R.W."/>
            <person name="Beidler J."/>
            <person name="Brown S.J."/>
            <person name="Demuth J.P."/>
            <person name="Drury D.W."/>
            <person name="Du Y.Z."/>
            <person name="Fujiwara H."/>
            <person name="Lorenzen M."/>
            <person name="Maselli V."/>
            <person name="Osanai M."/>
            <person name="Park Y."/>
            <person name="Robertson H.M."/>
            <person name="Tu Z."/>
            <person name="Wang J.J."/>
            <person name="Wang S."/>
            <person name="Richards S."/>
            <person name="Song H."/>
            <person name="Zhang L."/>
            <person name="Sodergren E."/>
            <person name="Werner D."/>
            <person name="Stanke M."/>
            <person name="Morgenstern B."/>
            <person name="Solovyev V."/>
            <person name="Kosarev P."/>
            <person name="Brown G."/>
            <person name="Chen H.C."/>
            <person name="Ermolaeva O."/>
            <person name="Hlavina W."/>
            <person name="Kapustin Y."/>
            <person name="Kiryutin B."/>
            <person name="Kitts P."/>
            <person name="Maglott D."/>
            <person name="Pruitt K."/>
            <person name="Sapojnikov V."/>
            <person name="Souvorov A."/>
            <person name="Mackey A.J."/>
            <person name="Waterhouse R.M."/>
            <person name="Wyder S."/>
            <person name="Zdobnov E.M."/>
            <person name="Zdobnov E.M."/>
            <person name="Wyder S."/>
            <person name="Kriventseva E.V."/>
            <person name="Kadowaki T."/>
            <person name="Bork P."/>
            <person name="Aranda M."/>
            <person name="Bao R."/>
            <person name="Beermann A."/>
            <person name="Berns N."/>
            <person name="Bolognesi R."/>
            <person name="Bonneton F."/>
            <person name="Bopp D."/>
            <person name="Brown S.J."/>
            <person name="Bucher G."/>
            <person name="Butts T."/>
            <person name="Chaumot A."/>
            <person name="Denell R.E."/>
            <person name="Ferrier D.E."/>
            <person name="Friedrich M."/>
            <person name="Gordon C.M."/>
            <person name="Jindra M."/>
            <person name="Klingler M."/>
            <person name="Lan Q."/>
            <person name="Lattorff H.M."/>
            <person name="Laudet V."/>
            <person name="von Levetsow C."/>
            <person name="Liu Z."/>
            <person name="Lutz R."/>
            <person name="Lynch J.A."/>
            <person name="da Fonseca R.N."/>
            <person name="Posnien N."/>
            <person name="Reuter R."/>
            <person name="Roth S."/>
            <person name="Savard J."/>
            <person name="Schinko J.B."/>
            <person name="Schmitt C."/>
            <person name="Schoppmeier M."/>
            <person name="Schroder R."/>
            <person name="Shippy T.D."/>
            <person name="Simonnet F."/>
            <person name="Marques-Souza H."/>
            <person name="Tautz D."/>
            <person name="Tomoyasu Y."/>
            <person name="Trauner J."/>
            <person name="Van der Zee M."/>
            <person name="Vervoort M."/>
            <person name="Wittkopp N."/>
            <person name="Wimmer E.A."/>
            <person name="Yang X."/>
            <person name="Jones A.K."/>
            <person name="Sattelle D.B."/>
            <person name="Ebert P.R."/>
            <person name="Nelson D."/>
            <person name="Scott J.G."/>
            <person name="Beeman R.W."/>
            <person name="Muthukrishnan S."/>
            <person name="Kramer K.J."/>
            <person name="Arakane Y."/>
            <person name="Beeman R.W."/>
            <person name="Zhu Q."/>
            <person name="Hogenkamp D."/>
            <person name="Dixit R."/>
            <person name="Oppert B."/>
            <person name="Jiang H."/>
            <person name="Zou Z."/>
            <person name="Marshall J."/>
            <person name="Elpidina E."/>
            <person name="Vinokurov K."/>
            <person name="Oppert C."/>
            <person name="Zou Z."/>
            <person name="Evans J."/>
            <person name="Lu Z."/>
            <person name="Zhao P."/>
            <person name="Sumathipala N."/>
            <person name="Altincicek B."/>
            <person name="Vilcinskas A."/>
            <person name="Williams M."/>
            <person name="Hultmark D."/>
            <person name="Hetru C."/>
            <person name="Jiang H."/>
            <person name="Grimmelikhuijzen C.J."/>
            <person name="Hauser F."/>
            <person name="Cazzamali G."/>
            <person name="Williamson M."/>
            <person name="Park Y."/>
            <person name="Li B."/>
            <person name="Tanaka Y."/>
            <person name="Predel R."/>
            <person name="Neupert S."/>
            <person name="Schachtner J."/>
            <person name="Verleyen P."/>
            <person name="Raible F."/>
            <person name="Bork P."/>
            <person name="Friedrich M."/>
            <person name="Walden K.K."/>
            <person name="Robertson H.M."/>
            <person name="Angeli S."/>
            <person name="Foret S."/>
            <person name="Bucher G."/>
            <person name="Schuetz S."/>
            <person name="Maleszka R."/>
            <person name="Wimmer E.A."/>
            <person name="Beeman R.W."/>
            <person name="Lorenzen M."/>
            <person name="Tomoyasu Y."/>
            <person name="Miller S.C."/>
            <person name="Grossmann D."/>
            <person name="Bucher G."/>
        </authorList>
    </citation>
    <scope>NUCLEOTIDE SEQUENCE [LARGE SCALE GENOMIC DNA]</scope>
    <source>
        <strain evidence="4 5">Georgia GA2</strain>
    </source>
</reference>
<evidence type="ECO:0000256" key="2">
    <source>
        <dbReference type="ARBA" id="ARBA00023043"/>
    </source>
</evidence>
<dbReference type="InterPro" id="IPR036770">
    <property type="entry name" value="Ankyrin_rpt-contain_sf"/>
</dbReference>
<dbReference type="Proteomes" id="UP000007266">
    <property type="component" value="Linkage group 6"/>
</dbReference>
<sequence length="478" mass="53920">MELHEVPSTSVSPYRCYVRGKNHQSEGPNVHTIGFKDGLAVVQVADKDKTPDKPIDLTKLTKIILKVDPQTGKKYIHKDGKRIEIVPHKIIKNENKPTIVVNGGPPLPKLVPVTPRRVVPKILVPVNYQPVTFMQSVIPTTRVSVATMTDYDLQVSVDKSEQTEADNRSVLTQTDPVFYDERDSLYFEQLCNFIMGDNERSECTNRRMIDPKKLKTKEEIHKFNFFNDMRNALNFDAAGNLPIHDSVIQNDLKLVQKNCVVLKAIKENVNLLNQHGFAPLHLAIIHDVDLEIIKVLLNHGASVSISDPEGNTMLHLAIEHRRLHILRVLLNKSKPSDIDSLNYEGFTPLILASLAQSYQSAELLLLHGADPNIKDMKSGRTALFHAAECHDVDLVELLIRHGADTKIRNFFGTSPHDAMFEVEEIPMKIKYCILGKDHQRFQGKKKADVKPEVPIKKAKLETTPILRKVTTNDLLGIK</sequence>
<protein>
    <submittedName>
        <fullName evidence="4">Uncharacterized protein</fullName>
    </submittedName>
</protein>
<dbReference type="SMART" id="SM00248">
    <property type="entry name" value="ANK"/>
    <property type="match status" value="4"/>
</dbReference>
<feature type="repeat" description="ANK" evidence="3">
    <location>
        <begin position="309"/>
        <end position="341"/>
    </location>
</feature>
<feature type="repeat" description="ANK" evidence="3">
    <location>
        <begin position="344"/>
        <end position="376"/>
    </location>
</feature>
<feature type="repeat" description="ANK" evidence="3">
    <location>
        <begin position="378"/>
        <end position="410"/>
    </location>
</feature>
<dbReference type="STRING" id="7070.D2A3T3"/>
<dbReference type="EMBL" id="KQ971348">
    <property type="protein sequence ID" value="EFA04889.1"/>
    <property type="molecule type" value="Genomic_DNA"/>
</dbReference>
<dbReference type="InterPro" id="IPR051070">
    <property type="entry name" value="NF-kappa-B_inhibitor"/>
</dbReference>
<gene>
    <name evidence="4" type="primary">AUGUSTUS-3.0.2_14952</name>
    <name evidence="4" type="ORF">TcasGA2_TC014952</name>
</gene>
<accession>D2A3T3</accession>
<dbReference type="InParanoid" id="D2A3T3"/>
<name>D2A3T3_TRICA</name>
<dbReference type="AlphaFoldDB" id="D2A3T3"/>
<dbReference type="SUPFAM" id="SSF48403">
    <property type="entry name" value="Ankyrin repeat"/>
    <property type="match status" value="1"/>
</dbReference>
<evidence type="ECO:0000313" key="5">
    <source>
        <dbReference type="Proteomes" id="UP000007266"/>
    </source>
</evidence>
<dbReference type="PANTHER" id="PTHR46680">
    <property type="entry name" value="NF-KAPPA-B INHIBITOR ALPHA"/>
    <property type="match status" value="1"/>
</dbReference>
<dbReference type="HOGENOM" id="CLU_571530_0_0_1"/>
<dbReference type="PANTHER" id="PTHR46680:SF3">
    <property type="entry name" value="NF-KAPPA-B INHIBITOR CACTUS"/>
    <property type="match status" value="1"/>
</dbReference>